<organism evidence="3 4">
    <name type="scientific">Kipferlia bialata</name>
    <dbReference type="NCBI Taxonomy" id="797122"/>
    <lineage>
        <taxon>Eukaryota</taxon>
        <taxon>Metamonada</taxon>
        <taxon>Carpediemonas-like organisms</taxon>
        <taxon>Kipferlia</taxon>
    </lineage>
</organism>
<keyword evidence="4" id="KW-1185">Reference proteome</keyword>
<dbReference type="AlphaFoldDB" id="A0A9K3D1B7"/>
<dbReference type="InterPro" id="IPR011063">
    <property type="entry name" value="TilS/TtcA_N"/>
</dbReference>
<feature type="domain" description="tRNA(Ile)-lysidine/2-thiocytidine synthase N-terminal" evidence="2">
    <location>
        <begin position="151"/>
        <end position="233"/>
    </location>
</feature>
<proteinExistence type="predicted"/>
<name>A0A9K3D1B7_9EUKA</name>
<dbReference type="GO" id="GO:0005739">
    <property type="term" value="C:mitochondrion"/>
    <property type="evidence" value="ECO:0007669"/>
    <property type="project" value="TreeGrafter"/>
</dbReference>
<accession>A0A9K3D1B7</accession>
<gene>
    <name evidence="3" type="ORF">KIPB_008305</name>
</gene>
<dbReference type="Proteomes" id="UP000265618">
    <property type="component" value="Unassembled WGS sequence"/>
</dbReference>
<dbReference type="GO" id="GO:0002143">
    <property type="term" value="P:tRNA wobble position uridine thiolation"/>
    <property type="evidence" value="ECO:0007669"/>
    <property type="project" value="TreeGrafter"/>
</dbReference>
<dbReference type="Pfam" id="PF01171">
    <property type="entry name" value="ATP_bind_3"/>
    <property type="match status" value="1"/>
</dbReference>
<dbReference type="OrthoDB" id="198857at2759"/>
<dbReference type="GO" id="GO:0016740">
    <property type="term" value="F:transferase activity"/>
    <property type="evidence" value="ECO:0007669"/>
    <property type="project" value="UniProtKB-KW"/>
</dbReference>
<evidence type="ECO:0000259" key="2">
    <source>
        <dbReference type="Pfam" id="PF01171"/>
    </source>
</evidence>
<protein>
    <recommendedName>
        <fullName evidence="2">tRNA(Ile)-lysidine/2-thiocytidine synthase N-terminal domain-containing protein</fullName>
    </recommendedName>
</protein>
<dbReference type="InterPro" id="IPR014729">
    <property type="entry name" value="Rossmann-like_a/b/a_fold"/>
</dbReference>
<evidence type="ECO:0000313" key="3">
    <source>
        <dbReference type="EMBL" id="GIQ86450.1"/>
    </source>
</evidence>
<comment type="caution">
    <text evidence="3">The sequence shown here is derived from an EMBL/GenBank/DDBJ whole genome shotgun (WGS) entry which is preliminary data.</text>
</comment>
<sequence>MSYTEMPREGVLYKDKYVEVTSDAIIVSWYVFPIAFRRTVPFSEIRQVQDATQVSDWKTKAWGMTLDFTVWWAAGWRHIVGKQKTPKGVAVDEGIAGYRDDSLRCVERNRDRYGCDVHIVSFMELFGGTLDKVACISQGKEKMCSYCGILRRNALSVGAAAAGCTLIATGHNADDQAETVLLNLFRGDVNRLRRAGGLRSELGVGLPRIKPLALCRQRDIVMYCYHNRLDYFATECPYAVTAFRSLPRTLLVALSSPAVQPTAVTGTIETGVKLLEHTLAQEREREEGKADTAPGSLGACRGCNQTAPVPNPRQKLSGPPISSCKDCGSPIMTGSTCQTCMIHAAILAEDPKMLHKVLTSSSKR</sequence>
<reference evidence="3 4" key="1">
    <citation type="journal article" date="2018" name="PLoS ONE">
        <title>The draft genome of Kipferlia bialata reveals reductive genome evolution in fornicate parasites.</title>
        <authorList>
            <person name="Tanifuji G."/>
            <person name="Takabayashi S."/>
            <person name="Kume K."/>
            <person name="Takagi M."/>
            <person name="Nakayama T."/>
            <person name="Kamikawa R."/>
            <person name="Inagaki Y."/>
            <person name="Hashimoto T."/>
        </authorList>
    </citation>
    <scope>NUCLEOTIDE SEQUENCE [LARGE SCALE GENOMIC DNA]</scope>
    <source>
        <strain evidence="3">NY0173</strain>
    </source>
</reference>
<dbReference type="SUPFAM" id="SSF52402">
    <property type="entry name" value="Adenine nucleotide alpha hydrolases-like"/>
    <property type="match status" value="1"/>
</dbReference>
<dbReference type="GO" id="GO:0000049">
    <property type="term" value="F:tRNA binding"/>
    <property type="evidence" value="ECO:0007669"/>
    <property type="project" value="TreeGrafter"/>
</dbReference>
<evidence type="ECO:0000313" key="4">
    <source>
        <dbReference type="Proteomes" id="UP000265618"/>
    </source>
</evidence>
<keyword evidence="1" id="KW-0808">Transferase</keyword>
<dbReference type="EMBL" id="BDIP01002536">
    <property type="protein sequence ID" value="GIQ86450.1"/>
    <property type="molecule type" value="Genomic_DNA"/>
</dbReference>
<dbReference type="GO" id="GO:0002144">
    <property type="term" value="C:cytosolic tRNA wobble base thiouridylase complex"/>
    <property type="evidence" value="ECO:0007669"/>
    <property type="project" value="TreeGrafter"/>
</dbReference>
<dbReference type="PANTHER" id="PTHR11807">
    <property type="entry name" value="ATPASES OF THE PP SUPERFAMILY-RELATED"/>
    <property type="match status" value="1"/>
</dbReference>
<evidence type="ECO:0000256" key="1">
    <source>
        <dbReference type="ARBA" id="ARBA00022679"/>
    </source>
</evidence>
<dbReference type="PANTHER" id="PTHR11807:SF12">
    <property type="entry name" value="CYTOPLASMIC TRNA 2-THIOLATION PROTEIN 1"/>
    <property type="match status" value="1"/>
</dbReference>
<dbReference type="Gene3D" id="3.40.50.620">
    <property type="entry name" value="HUPs"/>
    <property type="match status" value="1"/>
</dbReference>